<name>B9XN76_PEDPL</name>
<keyword evidence="7" id="KW-1185">Reference proteome</keyword>
<reference evidence="6 7" key="1">
    <citation type="journal article" date="2011" name="J. Bacteriol.">
        <title>Genome sequence of 'Pedosphaera parvula' Ellin514, an aerobic Verrucomicrobial isolate from pasture soil.</title>
        <authorList>
            <person name="Kant R."/>
            <person name="van Passel M.W."/>
            <person name="Sangwan P."/>
            <person name="Palva A."/>
            <person name="Lucas S."/>
            <person name="Copeland A."/>
            <person name="Lapidus A."/>
            <person name="Glavina Del Rio T."/>
            <person name="Dalin E."/>
            <person name="Tice H."/>
            <person name="Bruce D."/>
            <person name="Goodwin L."/>
            <person name="Pitluck S."/>
            <person name="Chertkov O."/>
            <person name="Larimer F.W."/>
            <person name="Land M.L."/>
            <person name="Hauser L."/>
            <person name="Brettin T.S."/>
            <person name="Detter J.C."/>
            <person name="Han S."/>
            <person name="de Vos W.M."/>
            <person name="Janssen P.H."/>
            <person name="Smidt H."/>
        </authorList>
    </citation>
    <scope>NUCLEOTIDE SEQUENCE [LARGE SCALE GENOMIC DNA]</scope>
    <source>
        <strain evidence="6 7">Ellin514</strain>
    </source>
</reference>
<feature type="DNA-binding region" description="H-T-H motif" evidence="4">
    <location>
        <begin position="28"/>
        <end position="47"/>
    </location>
</feature>
<organism evidence="6 7">
    <name type="scientific">Pedosphaera parvula (strain Ellin514)</name>
    <dbReference type="NCBI Taxonomy" id="320771"/>
    <lineage>
        <taxon>Bacteria</taxon>
        <taxon>Pseudomonadati</taxon>
        <taxon>Verrucomicrobiota</taxon>
        <taxon>Pedosphaerae</taxon>
        <taxon>Pedosphaerales</taxon>
        <taxon>Pedosphaeraceae</taxon>
        <taxon>Pedosphaera</taxon>
    </lineage>
</organism>
<evidence type="ECO:0000259" key="5">
    <source>
        <dbReference type="PROSITE" id="PS50977"/>
    </source>
</evidence>
<evidence type="ECO:0000256" key="1">
    <source>
        <dbReference type="ARBA" id="ARBA00023015"/>
    </source>
</evidence>
<dbReference type="InterPro" id="IPR001647">
    <property type="entry name" value="HTH_TetR"/>
</dbReference>
<dbReference type="GO" id="GO:0003677">
    <property type="term" value="F:DNA binding"/>
    <property type="evidence" value="ECO:0007669"/>
    <property type="project" value="UniProtKB-UniRule"/>
</dbReference>
<dbReference type="RefSeq" id="WP_007417263.1">
    <property type="nucleotide sequence ID" value="NZ_ABOX02000038.1"/>
</dbReference>
<dbReference type="Pfam" id="PF21993">
    <property type="entry name" value="TetR_C_13_2"/>
    <property type="match status" value="1"/>
</dbReference>
<dbReference type="Pfam" id="PF00440">
    <property type="entry name" value="TetR_N"/>
    <property type="match status" value="1"/>
</dbReference>
<proteinExistence type="predicted"/>
<evidence type="ECO:0000313" key="6">
    <source>
        <dbReference type="EMBL" id="EEF58738.1"/>
    </source>
</evidence>
<evidence type="ECO:0000256" key="2">
    <source>
        <dbReference type="ARBA" id="ARBA00023125"/>
    </source>
</evidence>
<dbReference type="SUPFAM" id="SSF46689">
    <property type="entry name" value="Homeodomain-like"/>
    <property type="match status" value="1"/>
</dbReference>
<accession>B9XN76</accession>
<dbReference type="Gene3D" id="1.10.357.10">
    <property type="entry name" value="Tetracycline Repressor, domain 2"/>
    <property type="match status" value="1"/>
</dbReference>
<comment type="caution">
    <text evidence="6">The sequence shown here is derived from an EMBL/GenBank/DDBJ whole genome shotgun (WGS) entry which is preliminary data.</text>
</comment>
<dbReference type="EMBL" id="ABOX02000038">
    <property type="protein sequence ID" value="EEF58738.1"/>
    <property type="molecule type" value="Genomic_DNA"/>
</dbReference>
<dbReference type="Proteomes" id="UP000003688">
    <property type="component" value="Unassembled WGS sequence"/>
</dbReference>
<evidence type="ECO:0000256" key="3">
    <source>
        <dbReference type="ARBA" id="ARBA00023163"/>
    </source>
</evidence>
<keyword evidence="2 4" id="KW-0238">DNA-binding</keyword>
<dbReference type="InterPro" id="IPR036271">
    <property type="entry name" value="Tet_transcr_reg_TetR-rel_C_sf"/>
</dbReference>
<feature type="domain" description="HTH tetR-type" evidence="5">
    <location>
        <begin position="5"/>
        <end position="65"/>
    </location>
</feature>
<evidence type="ECO:0000313" key="7">
    <source>
        <dbReference type="Proteomes" id="UP000003688"/>
    </source>
</evidence>
<dbReference type="SUPFAM" id="SSF48498">
    <property type="entry name" value="Tetracyclin repressor-like, C-terminal domain"/>
    <property type="match status" value="1"/>
</dbReference>
<protein>
    <submittedName>
        <fullName evidence="6">Transcriptional regulator, TetR family</fullName>
    </submittedName>
</protein>
<gene>
    <name evidence="6" type="ORF">Cflav_PD1834</name>
</gene>
<dbReference type="AlphaFoldDB" id="B9XN76"/>
<dbReference type="PANTHER" id="PTHR47506">
    <property type="entry name" value="TRANSCRIPTIONAL REGULATORY PROTEIN"/>
    <property type="match status" value="1"/>
</dbReference>
<dbReference type="STRING" id="320771.Cflav_PD1834"/>
<evidence type="ECO:0000256" key="4">
    <source>
        <dbReference type="PROSITE-ProRule" id="PRU00335"/>
    </source>
</evidence>
<sequence length="200" mass="22526">MGRTSDAKGKLLDVAFDLIWQQSYGAVSVDDICDRAQVKKGSFYHFFPSKSDLAVAAYEEHWQQSRPRYDSLFSPQTPPLERLENYCKRVYAGQKEKLEKTGRVLGCPFACAGSELSTQDEKIRVKSKEMFDRMCKYIESTLVDAHKAGLIESQDFPAKSQAIFCFVLGRLLQARVSNDVEVLRDLAPTVMQMIGAQVPA</sequence>
<dbReference type="InterPro" id="IPR009057">
    <property type="entry name" value="Homeodomain-like_sf"/>
</dbReference>
<dbReference type="PRINTS" id="PR00455">
    <property type="entry name" value="HTHTETR"/>
</dbReference>
<dbReference type="PROSITE" id="PS50977">
    <property type="entry name" value="HTH_TETR_2"/>
    <property type="match status" value="1"/>
</dbReference>
<dbReference type="OrthoDB" id="9814703at2"/>
<keyword evidence="1" id="KW-0805">Transcription regulation</keyword>
<keyword evidence="3" id="KW-0804">Transcription</keyword>
<dbReference type="PANTHER" id="PTHR47506:SF6">
    <property type="entry name" value="HTH-TYPE TRANSCRIPTIONAL REPRESSOR NEMR"/>
    <property type="match status" value="1"/>
</dbReference>
<dbReference type="InterPro" id="IPR054156">
    <property type="entry name" value="YxaF_TetR_C"/>
</dbReference>